<evidence type="ECO:0000256" key="1">
    <source>
        <dbReference type="SAM" id="MobiDB-lite"/>
    </source>
</evidence>
<dbReference type="Gene3D" id="1.10.510.10">
    <property type="entry name" value="Transferase(Phosphotransferase) domain 1"/>
    <property type="match status" value="2"/>
</dbReference>
<dbReference type="Pfam" id="PF17667">
    <property type="entry name" value="Pkinase_fungal"/>
    <property type="match status" value="2"/>
</dbReference>
<feature type="region of interest" description="Disordered" evidence="1">
    <location>
        <begin position="1522"/>
        <end position="1596"/>
    </location>
</feature>
<sequence>MLLYSETNVFLENCFIPPPNSSVLDDVLKKLQNKRVLIARSKRSARTTSALPRGQTPDCRQDGSQVDEQSFPLVLKGFSHRASEGRLTRSLSSVDKQWAKLETLATDIRQCMEKAGLQGNGLKLSFVPGAESVVESDIDDSASDDSFEGGYQRTSISVASLGFGGLTVPVALSLDEVNAVQNRERLVQAMRESMEDDISRNFIYGISVEDDRVSLWYSTRKTTIKATSFSYVNRPDLLIRVFVSLFSADREVLGYESHITRLTDGSYLYELDGIPPKAPILKSSHRLRSKSAQTQPQSFFFKTTHLISKGHTHIWNAVEVTSKSNLKPKHKGQEIVLKDTWVDADSATEFELQRILFQDIDSLRQSDWESLPILMGIPSDREEFARLRGYLKDDSYKSLFLRYDERMCYTGRPGKSLPSEHVWKPLSNHVEPDTLAEGVEHNEQSWRTSQRKPREGKPPRNPPTLSSKKRCFFVFPETCTRVSHLPTLGDAMEVLNQAYFALLIMFCAGWVHRDISDGNVLAIKVDGKWSVRLADLEFAKKCSPKLATSPDATIGTPYFIAYEIEASLLLWVRHEFDFKKVILPVFGRGKAIPAASKAVVHTFFHDIESLWWLIVWLITSRIGCDASKIAAHALFQGHFADSERRGNVVIGGLSHDIVSSLHDDRTGLGFREQPQTSAEGAVAPVVSPSTGPSGPGSTKRNATPRAIRQQAGDEKVTNLRPIIAKHMVKETVFCKINDFFEHYFIPPNAENLKKVIEKMKASQVLVPKAPQKGATGKPKPPVPGYPPLSASAQTDLDIESPFTHVLRLFPRKPSEDKKRDSKVDEKGAFAPLEEIAQDIRNCMKEAGLPVNGFTLRMVPDSRWKSDVEGCNYKIDACITPNTQGETGNLHVAKMTMPFEFKLRRNVRGTAENRLQLVSAATHLMHDDVSRDFAYGMTIEDDRASLWHFSRGHSVKATSFSIVKRPDLLARVFVSLFSASREELGYSSHITRLDDGSYIYQLDEIPGQGVDGQGNRVSDESTSDAELEMRGSGDAQATHTQDSTARRPYFFRTTQIVSEIRGLHISGRNTRIWKAIEVVSKDDLTPRDGRREIILKDAWIDQSAANEFDIQQQLFRDIDIVRQGEWKSLDILKGVAEYPGNVGIIQLGKYLEDDSYKNLFLRFDEKMRHLGNPCKSVHERAWDAPLDVFGAPGTATDYIEPDDQSRRTGSMNNSSRKTAQPKPPRENPQKTGRLSLAPKRRCLFAFPDTCTRVSHLPTLGDAMYVLEQAHYALLIMFCAGWVHRDISDGNILAIEVDGKWEVKLADLEYAKKVSPKKPGSPDPKTGTPYFMAHEIRTSLPLCFNGQQKFDFKVVTLPKFKDRRGKPAESKRDGEANPKGVVHTFFHDLESLWWLILWLITSRIGCDASKIAAQDIFWVSSFSEAAANVARGQVFVQGLDSEGILSSLHDGVKIIAEELDPFRILLHGSCIRNDEQMRLVLENYAPACVAPMIFFDSIEDFRDEWAFLPLQRPTTTMEVPRIAPHLGPLAVPPPSGMSSNGSRQEGSRQESKRKSLHPDNDIPGSSMERSIDEDEDRPGPSKKKRTLPVRVKRPRGGA</sequence>
<comment type="caution">
    <text evidence="3">The sequence shown here is derived from an EMBL/GenBank/DDBJ whole genome shotgun (WGS) entry which is preliminary data.</text>
</comment>
<evidence type="ECO:0000313" key="4">
    <source>
        <dbReference type="Proteomes" id="UP000521943"/>
    </source>
</evidence>
<accession>A0A8H6I4P9</accession>
<protein>
    <recommendedName>
        <fullName evidence="2">Fungal-type protein kinase domain-containing protein</fullName>
    </recommendedName>
</protein>
<feature type="domain" description="Fungal-type protein kinase" evidence="2">
    <location>
        <begin position="177"/>
        <end position="617"/>
    </location>
</feature>
<feature type="compositionally biased region" description="Basic and acidic residues" evidence="1">
    <location>
        <begin position="1543"/>
        <end position="1558"/>
    </location>
</feature>
<name>A0A8H6I4P9_9AGAR</name>
<feature type="domain" description="Fungal-type protein kinase" evidence="2">
    <location>
        <begin position="879"/>
        <end position="1397"/>
    </location>
</feature>
<feature type="compositionally biased region" description="Low complexity" evidence="1">
    <location>
        <begin position="681"/>
        <end position="698"/>
    </location>
</feature>
<feature type="region of interest" description="Disordered" evidence="1">
    <location>
        <begin position="438"/>
        <end position="465"/>
    </location>
</feature>
<dbReference type="Proteomes" id="UP000521943">
    <property type="component" value="Unassembled WGS sequence"/>
</dbReference>
<keyword evidence="4" id="KW-1185">Reference proteome</keyword>
<dbReference type="PANTHER" id="PTHR38248">
    <property type="entry name" value="FUNK1 6"/>
    <property type="match status" value="1"/>
</dbReference>
<reference evidence="3 4" key="1">
    <citation type="submission" date="2020-07" db="EMBL/GenBank/DDBJ databases">
        <title>Comparative genomics of pyrophilous fungi reveals a link between fire events and developmental genes.</title>
        <authorList>
            <consortium name="DOE Joint Genome Institute"/>
            <person name="Steindorff A.S."/>
            <person name="Carver A."/>
            <person name="Calhoun S."/>
            <person name="Stillman K."/>
            <person name="Liu H."/>
            <person name="Lipzen A."/>
            <person name="Pangilinan J."/>
            <person name="Labutti K."/>
            <person name="Bruns T.D."/>
            <person name="Grigoriev I.V."/>
        </authorList>
    </citation>
    <scope>NUCLEOTIDE SEQUENCE [LARGE SCALE GENOMIC DNA]</scope>
    <source>
        <strain evidence="3 4">CBS 144469</strain>
    </source>
</reference>
<gene>
    <name evidence="3" type="ORF">DFP72DRAFT_1005652</name>
</gene>
<dbReference type="PANTHER" id="PTHR38248:SF2">
    <property type="entry name" value="FUNK1 11"/>
    <property type="match status" value="1"/>
</dbReference>
<organism evidence="3 4">
    <name type="scientific">Ephemerocybe angulata</name>
    <dbReference type="NCBI Taxonomy" id="980116"/>
    <lineage>
        <taxon>Eukaryota</taxon>
        <taxon>Fungi</taxon>
        <taxon>Dikarya</taxon>
        <taxon>Basidiomycota</taxon>
        <taxon>Agaricomycotina</taxon>
        <taxon>Agaricomycetes</taxon>
        <taxon>Agaricomycetidae</taxon>
        <taxon>Agaricales</taxon>
        <taxon>Agaricineae</taxon>
        <taxon>Psathyrellaceae</taxon>
        <taxon>Ephemerocybe</taxon>
    </lineage>
</organism>
<dbReference type="SUPFAM" id="SSF56112">
    <property type="entry name" value="Protein kinase-like (PK-like)"/>
    <property type="match status" value="2"/>
</dbReference>
<proteinExistence type="predicted"/>
<dbReference type="InterPro" id="IPR040976">
    <property type="entry name" value="Pkinase_fungal"/>
</dbReference>
<dbReference type="OrthoDB" id="3271139at2759"/>
<feature type="region of interest" description="Disordered" evidence="1">
    <location>
        <begin position="768"/>
        <end position="791"/>
    </location>
</feature>
<feature type="region of interest" description="Disordered" evidence="1">
    <location>
        <begin position="43"/>
        <end position="64"/>
    </location>
</feature>
<feature type="region of interest" description="Disordered" evidence="1">
    <location>
        <begin position="668"/>
        <end position="714"/>
    </location>
</feature>
<feature type="region of interest" description="Disordered" evidence="1">
    <location>
        <begin position="1005"/>
        <end position="1043"/>
    </location>
</feature>
<feature type="compositionally biased region" description="Basic residues" evidence="1">
    <location>
        <begin position="1578"/>
        <end position="1596"/>
    </location>
</feature>
<dbReference type="EMBL" id="JACGCI010000018">
    <property type="protein sequence ID" value="KAF6758589.1"/>
    <property type="molecule type" value="Genomic_DNA"/>
</dbReference>
<evidence type="ECO:0000259" key="2">
    <source>
        <dbReference type="Pfam" id="PF17667"/>
    </source>
</evidence>
<feature type="compositionally biased region" description="Polar residues" evidence="1">
    <location>
        <begin position="1206"/>
        <end position="1217"/>
    </location>
</feature>
<feature type="region of interest" description="Disordered" evidence="1">
    <location>
        <begin position="1196"/>
        <end position="1232"/>
    </location>
</feature>
<dbReference type="InterPro" id="IPR011009">
    <property type="entry name" value="Kinase-like_dom_sf"/>
</dbReference>
<feature type="non-terminal residue" evidence="3">
    <location>
        <position position="1"/>
    </location>
</feature>
<evidence type="ECO:0000313" key="3">
    <source>
        <dbReference type="EMBL" id="KAF6758589.1"/>
    </source>
</evidence>